<keyword evidence="8" id="KW-0479">Metal-binding</keyword>
<name>A0A1I1NAW3_9BURK</name>
<evidence type="ECO:0000256" key="5">
    <source>
        <dbReference type="ARBA" id="ARBA00020076"/>
    </source>
</evidence>
<dbReference type="GO" id="GO:0009055">
    <property type="term" value="F:electron transfer activity"/>
    <property type="evidence" value="ECO:0007669"/>
    <property type="project" value="InterPro"/>
</dbReference>
<evidence type="ECO:0000256" key="7">
    <source>
        <dbReference type="ARBA" id="ARBA00022692"/>
    </source>
</evidence>
<dbReference type="Gene3D" id="1.20.1300.10">
    <property type="entry name" value="Fumarate reductase/succinate dehydrogenase, transmembrane subunit"/>
    <property type="match status" value="1"/>
</dbReference>
<dbReference type="GO" id="GO:0046872">
    <property type="term" value="F:metal ion binding"/>
    <property type="evidence" value="ECO:0007669"/>
    <property type="project" value="UniProtKB-KW"/>
</dbReference>
<evidence type="ECO:0000256" key="10">
    <source>
        <dbReference type="ARBA" id="ARBA00023004"/>
    </source>
</evidence>
<evidence type="ECO:0000256" key="2">
    <source>
        <dbReference type="ARBA" id="ARBA00004050"/>
    </source>
</evidence>
<keyword evidence="9 13" id="KW-1133">Transmembrane helix</keyword>
<dbReference type="Pfam" id="PF01127">
    <property type="entry name" value="Sdh_cyt"/>
    <property type="match status" value="1"/>
</dbReference>
<comment type="similarity">
    <text evidence="4">Belongs to the cytochrome b560 family.</text>
</comment>
<keyword evidence="10" id="KW-0408">Iron</keyword>
<evidence type="ECO:0000256" key="1">
    <source>
        <dbReference type="ARBA" id="ARBA00001971"/>
    </source>
</evidence>
<gene>
    <name evidence="14" type="ORF">SAMN05216204_11313</name>
</gene>
<evidence type="ECO:0000256" key="11">
    <source>
        <dbReference type="ARBA" id="ARBA00023136"/>
    </source>
</evidence>
<keyword evidence="7 13" id="KW-0812">Transmembrane</keyword>
<organism evidence="14 15">
    <name type="scientific">Massilia yuzhufengensis</name>
    <dbReference type="NCBI Taxonomy" id="1164594"/>
    <lineage>
        <taxon>Bacteria</taxon>
        <taxon>Pseudomonadati</taxon>
        <taxon>Pseudomonadota</taxon>
        <taxon>Betaproteobacteria</taxon>
        <taxon>Burkholderiales</taxon>
        <taxon>Oxalobacteraceae</taxon>
        <taxon>Telluria group</taxon>
        <taxon>Massilia</taxon>
    </lineage>
</organism>
<evidence type="ECO:0000313" key="14">
    <source>
        <dbReference type="EMBL" id="SFC94874.1"/>
    </source>
</evidence>
<dbReference type="GO" id="GO:0006099">
    <property type="term" value="P:tricarboxylic acid cycle"/>
    <property type="evidence" value="ECO:0007669"/>
    <property type="project" value="InterPro"/>
</dbReference>
<keyword evidence="15" id="KW-1185">Reference proteome</keyword>
<dbReference type="CDD" id="cd03499">
    <property type="entry name" value="SQR_TypeC_SdhC"/>
    <property type="match status" value="1"/>
</dbReference>
<evidence type="ECO:0000256" key="6">
    <source>
        <dbReference type="ARBA" id="ARBA00022617"/>
    </source>
</evidence>
<dbReference type="PANTHER" id="PTHR10978">
    <property type="entry name" value="SUCCINATE DEHYDROGENASE CYTOCHROME B560 SUBUNIT"/>
    <property type="match status" value="1"/>
</dbReference>
<dbReference type="InterPro" id="IPR014314">
    <property type="entry name" value="Succ_DH_cytb556"/>
</dbReference>
<evidence type="ECO:0000256" key="4">
    <source>
        <dbReference type="ARBA" id="ARBA00007244"/>
    </source>
</evidence>
<evidence type="ECO:0000256" key="9">
    <source>
        <dbReference type="ARBA" id="ARBA00022989"/>
    </source>
</evidence>
<dbReference type="Proteomes" id="UP000198639">
    <property type="component" value="Unassembled WGS sequence"/>
</dbReference>
<dbReference type="SUPFAM" id="SSF81343">
    <property type="entry name" value="Fumarate reductase respiratory complex transmembrane subunits"/>
    <property type="match status" value="1"/>
</dbReference>
<sequence>MSEAVREAAKKGRPEFRNIGIGDITGKYRMPPSAIVSILHRISGAALFLMLPFLLYLLQESLRSEISFAHFAGIVDNVFVKIILLGLSWAYLHHFTAGVRHLFMDNHFALDKDAAQKTARWVLVIGLVLTALVGLKMFGVF</sequence>
<dbReference type="InterPro" id="IPR034804">
    <property type="entry name" value="SQR/QFR_C/D"/>
</dbReference>
<protein>
    <recommendedName>
        <fullName evidence="5">Succinate dehydrogenase cytochrome b556 subunit</fullName>
    </recommendedName>
</protein>
<comment type="subcellular location">
    <subcellularLocation>
        <location evidence="3">Membrane</location>
    </subcellularLocation>
</comment>
<reference evidence="15" key="1">
    <citation type="submission" date="2016-10" db="EMBL/GenBank/DDBJ databases">
        <authorList>
            <person name="Varghese N."/>
            <person name="Submissions S."/>
        </authorList>
    </citation>
    <scope>NUCLEOTIDE SEQUENCE [LARGE SCALE GENOMIC DNA]</scope>
    <source>
        <strain evidence="15">CGMCC 1.12041</strain>
    </source>
</reference>
<accession>A0A1I1NAW3</accession>
<dbReference type="AlphaFoldDB" id="A0A1I1NAW3"/>
<comment type="subunit">
    <text evidence="12">Part of an enzyme complex containing four subunits: a flavoprotein, an iron-sulfur protein, plus two membrane-anchoring proteins, SdhC and SdhD. The complex can form homotrimers.</text>
</comment>
<dbReference type="NCBIfam" id="TIGR02970">
    <property type="entry name" value="succ_dehyd_cytB"/>
    <property type="match status" value="1"/>
</dbReference>
<comment type="function">
    <text evidence="2">Membrane-anchoring subunit of succinate dehydrogenase (SDH).</text>
</comment>
<proteinExistence type="inferred from homology"/>
<keyword evidence="11 13" id="KW-0472">Membrane</keyword>
<dbReference type="InterPro" id="IPR000701">
    <property type="entry name" value="SuccDH_FuR_B_TM-su"/>
</dbReference>
<feature type="transmembrane region" description="Helical" evidence="13">
    <location>
        <begin position="38"/>
        <end position="58"/>
    </location>
</feature>
<feature type="transmembrane region" description="Helical" evidence="13">
    <location>
        <begin position="119"/>
        <end position="138"/>
    </location>
</feature>
<feature type="transmembrane region" description="Helical" evidence="13">
    <location>
        <begin position="78"/>
        <end position="99"/>
    </location>
</feature>
<evidence type="ECO:0000256" key="13">
    <source>
        <dbReference type="SAM" id="Phobius"/>
    </source>
</evidence>
<keyword evidence="6" id="KW-0349">Heme</keyword>
<dbReference type="PANTHER" id="PTHR10978:SF5">
    <property type="entry name" value="SUCCINATE DEHYDROGENASE CYTOCHROME B560 SUBUNIT, MITOCHONDRIAL"/>
    <property type="match status" value="1"/>
</dbReference>
<evidence type="ECO:0000313" key="15">
    <source>
        <dbReference type="Proteomes" id="UP000198639"/>
    </source>
</evidence>
<evidence type="ECO:0000256" key="8">
    <source>
        <dbReference type="ARBA" id="ARBA00022723"/>
    </source>
</evidence>
<dbReference type="STRING" id="1164594.SAMN05216204_11313"/>
<dbReference type="GO" id="GO:0005886">
    <property type="term" value="C:plasma membrane"/>
    <property type="evidence" value="ECO:0007669"/>
    <property type="project" value="TreeGrafter"/>
</dbReference>
<evidence type="ECO:0000256" key="12">
    <source>
        <dbReference type="ARBA" id="ARBA00025912"/>
    </source>
</evidence>
<evidence type="ECO:0000256" key="3">
    <source>
        <dbReference type="ARBA" id="ARBA00004370"/>
    </source>
</evidence>
<comment type="cofactor">
    <cofactor evidence="1">
        <name>heme</name>
        <dbReference type="ChEBI" id="CHEBI:30413"/>
    </cofactor>
</comment>
<dbReference type="EMBL" id="FOLD01000013">
    <property type="protein sequence ID" value="SFC94874.1"/>
    <property type="molecule type" value="Genomic_DNA"/>
</dbReference>